<dbReference type="GO" id="GO:0051301">
    <property type="term" value="P:cell division"/>
    <property type="evidence" value="ECO:0007669"/>
    <property type="project" value="UniProtKB-KW"/>
</dbReference>
<dbReference type="UniPathway" id="UPA00219"/>
<dbReference type="EMBL" id="VWSE01000010">
    <property type="protein sequence ID" value="KAB0285571.1"/>
    <property type="molecule type" value="Genomic_DNA"/>
</dbReference>
<dbReference type="InterPro" id="IPR018109">
    <property type="entry name" value="Folylpolyglutamate_synth_CS"/>
</dbReference>
<evidence type="ECO:0000256" key="7">
    <source>
        <dbReference type="ARBA" id="ARBA00022960"/>
    </source>
</evidence>
<feature type="domain" description="Mur ligase central" evidence="14">
    <location>
        <begin position="100"/>
        <end position="301"/>
    </location>
</feature>
<organism evidence="15 16">
    <name type="scientific">Vibrio fortis</name>
    <dbReference type="NCBI Taxonomy" id="212667"/>
    <lineage>
        <taxon>Bacteria</taxon>
        <taxon>Pseudomonadati</taxon>
        <taxon>Pseudomonadota</taxon>
        <taxon>Gammaproteobacteria</taxon>
        <taxon>Vibrionales</taxon>
        <taxon>Vibrionaceae</taxon>
        <taxon>Vibrio</taxon>
    </lineage>
</organism>
<comment type="subcellular location">
    <subcellularLocation>
        <location evidence="11">Cytoplasm</location>
    </subcellularLocation>
</comment>
<gene>
    <name evidence="15" type="ORF">F2P58_24005</name>
</gene>
<keyword evidence="10 11" id="KW-0961">Cell wall biogenesis/degradation</keyword>
<dbReference type="PANTHER" id="PTHR23135:SF4">
    <property type="entry name" value="UDP-N-ACETYLMURAMOYL-L-ALANYL-D-GLUTAMATE--2,6-DIAMINOPIMELATE LIGASE MURE HOMOLOG, CHLOROPLASTIC"/>
    <property type="match status" value="1"/>
</dbReference>
<dbReference type="GO" id="GO:0071555">
    <property type="term" value="P:cell wall organization"/>
    <property type="evidence" value="ECO:0007669"/>
    <property type="project" value="UniProtKB-KW"/>
</dbReference>
<comment type="similarity">
    <text evidence="1">Belongs to the MurCDEF family. MurE subfamily.</text>
</comment>
<dbReference type="NCBIfam" id="TIGR01085">
    <property type="entry name" value="murE"/>
    <property type="match status" value="1"/>
</dbReference>
<dbReference type="Gene3D" id="3.40.1390.10">
    <property type="entry name" value="MurE/MurF, N-terminal domain"/>
    <property type="match status" value="1"/>
</dbReference>
<dbReference type="SUPFAM" id="SSF53623">
    <property type="entry name" value="MurD-like peptide ligases, catalytic domain"/>
    <property type="match status" value="1"/>
</dbReference>
<dbReference type="InterPro" id="IPR005761">
    <property type="entry name" value="UDP-N-AcMur-Glu-dNH2Pim_ligase"/>
</dbReference>
<dbReference type="InterPro" id="IPR036565">
    <property type="entry name" value="Mur-like_cat_sf"/>
</dbReference>
<dbReference type="GO" id="GO:0008360">
    <property type="term" value="P:regulation of cell shape"/>
    <property type="evidence" value="ECO:0007669"/>
    <property type="project" value="UniProtKB-KW"/>
</dbReference>
<comment type="caution">
    <text evidence="15">The sequence shown here is derived from an EMBL/GenBank/DDBJ whole genome shotgun (WGS) entry which is preliminary data.</text>
</comment>
<evidence type="ECO:0000256" key="1">
    <source>
        <dbReference type="ARBA" id="ARBA00005898"/>
    </source>
</evidence>
<keyword evidence="3 15" id="KW-0436">Ligase</keyword>
<dbReference type="RefSeq" id="WP_150873269.1">
    <property type="nucleotide sequence ID" value="NZ_VWSE01000010.1"/>
</dbReference>
<keyword evidence="9 11" id="KW-0131">Cell cycle</keyword>
<keyword evidence="2" id="KW-0963">Cytoplasm</keyword>
<dbReference type="GO" id="GO:0009252">
    <property type="term" value="P:peptidoglycan biosynthetic process"/>
    <property type="evidence" value="ECO:0007669"/>
    <property type="project" value="UniProtKB-UniPathway"/>
</dbReference>
<dbReference type="GO" id="GO:0005524">
    <property type="term" value="F:ATP binding"/>
    <property type="evidence" value="ECO:0007669"/>
    <property type="project" value="UniProtKB-KW"/>
</dbReference>
<dbReference type="Gene3D" id="3.40.1190.10">
    <property type="entry name" value="Mur-like, catalytic domain"/>
    <property type="match status" value="1"/>
</dbReference>
<evidence type="ECO:0000256" key="9">
    <source>
        <dbReference type="ARBA" id="ARBA00023306"/>
    </source>
</evidence>
<name>A0A5N3QV81_9VIBR</name>
<evidence type="ECO:0000256" key="5">
    <source>
        <dbReference type="ARBA" id="ARBA00022741"/>
    </source>
</evidence>
<dbReference type="PANTHER" id="PTHR23135">
    <property type="entry name" value="MUR LIGASE FAMILY MEMBER"/>
    <property type="match status" value="1"/>
</dbReference>
<keyword evidence="8 11" id="KW-0573">Peptidoglycan synthesis</keyword>
<reference evidence="15 16" key="1">
    <citation type="submission" date="2019-09" db="EMBL/GenBank/DDBJ databases">
        <title>Whole genome sequence of Vibrio fortis.</title>
        <authorList>
            <person name="Das S.K."/>
        </authorList>
    </citation>
    <scope>NUCLEOTIDE SEQUENCE [LARGE SCALE GENOMIC DNA]</scope>
    <source>
        <strain evidence="15 16">AN60</strain>
    </source>
</reference>
<feature type="domain" description="Mur ligase C-terminal" evidence="13">
    <location>
        <begin position="324"/>
        <end position="448"/>
    </location>
</feature>
<evidence type="ECO:0000256" key="3">
    <source>
        <dbReference type="ARBA" id="ARBA00022598"/>
    </source>
</evidence>
<dbReference type="GO" id="GO:0005737">
    <property type="term" value="C:cytoplasm"/>
    <property type="evidence" value="ECO:0007669"/>
    <property type="project" value="UniProtKB-SubCell"/>
</dbReference>
<proteinExistence type="inferred from homology"/>
<dbReference type="AlphaFoldDB" id="A0A5N3QV81"/>
<keyword evidence="6" id="KW-0067">ATP-binding</keyword>
<evidence type="ECO:0000256" key="10">
    <source>
        <dbReference type="ARBA" id="ARBA00023316"/>
    </source>
</evidence>
<comment type="pathway">
    <text evidence="11">Cell wall biogenesis; peptidoglycan biosynthesis.</text>
</comment>
<evidence type="ECO:0000259" key="12">
    <source>
        <dbReference type="Pfam" id="PF01225"/>
    </source>
</evidence>
<dbReference type="Pfam" id="PF08245">
    <property type="entry name" value="Mur_ligase_M"/>
    <property type="match status" value="1"/>
</dbReference>
<evidence type="ECO:0000256" key="8">
    <source>
        <dbReference type="ARBA" id="ARBA00022984"/>
    </source>
</evidence>
<keyword evidence="4 11" id="KW-0132">Cell division</keyword>
<evidence type="ECO:0000256" key="6">
    <source>
        <dbReference type="ARBA" id="ARBA00022840"/>
    </source>
</evidence>
<dbReference type="GO" id="GO:0004326">
    <property type="term" value="F:tetrahydrofolylpolyglutamate synthase activity"/>
    <property type="evidence" value="ECO:0007669"/>
    <property type="project" value="InterPro"/>
</dbReference>
<evidence type="ECO:0000313" key="16">
    <source>
        <dbReference type="Proteomes" id="UP000326789"/>
    </source>
</evidence>
<dbReference type="InterPro" id="IPR000713">
    <property type="entry name" value="Mur_ligase_N"/>
</dbReference>
<accession>A0A5N3QV81</accession>
<sequence length="478" mass="52318">MPTSLISQQLEILASLEVKSFKTRSDDVEPNDVFVCRYGLTHDGHDFVQKAIQNGAIAVISNKPMTLQIPTLVTESYYQSLALIKTFYKHPHRKMRHIGVTGTNGKTTVSHCLNQILNRTNQSAYIGTLGAQINDKTVPTINTTPDGVALLNMFHQMQSVGTEFNVMEMSSHALSQDRAGFISLEMGVITNIGEDHMDFHRTKDNYVQAKLQIVDRIAPNGTLVVNLDDPHAAAAMERAAGRGKVVTFSMHDSTADVTATKWEPSSHGMCFELTIGKESQEVRSPMPFEYNIENALAITCVLYSLGWSLKQIVDAIQDVVMPDGRAQFLSLSNGAIGLVDYAHNSDGLRALLTAARQQASQRLIVVAGVTGDRIQQASLIGSICTEHADLVIFTSDDPMGVLQSELFRVLRSKAKDKPVFEVNDRAEAIALAKQMSESGDLIVVCGKGNEAFQYVNDGKSCKRPYIGDVAALKQEVMA</sequence>
<evidence type="ECO:0000256" key="2">
    <source>
        <dbReference type="ARBA" id="ARBA00022490"/>
    </source>
</evidence>
<evidence type="ECO:0000256" key="11">
    <source>
        <dbReference type="RuleBase" id="RU004135"/>
    </source>
</evidence>
<dbReference type="InterPro" id="IPR013221">
    <property type="entry name" value="Mur_ligase_cen"/>
</dbReference>
<keyword evidence="5" id="KW-0547">Nucleotide-binding</keyword>
<evidence type="ECO:0000259" key="14">
    <source>
        <dbReference type="Pfam" id="PF08245"/>
    </source>
</evidence>
<evidence type="ECO:0000313" key="15">
    <source>
        <dbReference type="EMBL" id="KAB0285571.1"/>
    </source>
</evidence>
<dbReference type="InterPro" id="IPR004101">
    <property type="entry name" value="Mur_ligase_C"/>
</dbReference>
<dbReference type="Proteomes" id="UP000326789">
    <property type="component" value="Unassembled WGS sequence"/>
</dbReference>
<dbReference type="InterPro" id="IPR036615">
    <property type="entry name" value="Mur_ligase_C_dom_sf"/>
</dbReference>
<protein>
    <submittedName>
        <fullName evidence="15">UDP-N-acetylmuramoyl-L-alanyl-D-glutamate--2, 6-diaminopimelate ligase</fullName>
    </submittedName>
</protein>
<dbReference type="Pfam" id="PF01225">
    <property type="entry name" value="Mur_ligase"/>
    <property type="match status" value="1"/>
</dbReference>
<feature type="domain" description="Mur ligase N-terminal catalytic" evidence="12">
    <location>
        <begin position="22"/>
        <end position="73"/>
    </location>
</feature>
<dbReference type="SUPFAM" id="SSF63418">
    <property type="entry name" value="MurE/MurF N-terminal domain"/>
    <property type="match status" value="1"/>
</dbReference>
<dbReference type="Pfam" id="PF02875">
    <property type="entry name" value="Mur_ligase_C"/>
    <property type="match status" value="1"/>
</dbReference>
<dbReference type="PROSITE" id="PS01011">
    <property type="entry name" value="FOLYLPOLYGLU_SYNT_1"/>
    <property type="match status" value="1"/>
</dbReference>
<dbReference type="InterPro" id="IPR035911">
    <property type="entry name" value="MurE/MurF_N"/>
</dbReference>
<keyword evidence="7 11" id="KW-0133">Cell shape</keyword>
<evidence type="ECO:0000256" key="4">
    <source>
        <dbReference type="ARBA" id="ARBA00022618"/>
    </source>
</evidence>
<dbReference type="SUPFAM" id="SSF53244">
    <property type="entry name" value="MurD-like peptide ligases, peptide-binding domain"/>
    <property type="match status" value="1"/>
</dbReference>
<evidence type="ECO:0000259" key="13">
    <source>
        <dbReference type="Pfam" id="PF02875"/>
    </source>
</evidence>
<dbReference type="Gene3D" id="3.90.190.20">
    <property type="entry name" value="Mur ligase, C-terminal domain"/>
    <property type="match status" value="1"/>
</dbReference>